<dbReference type="PANTHER" id="PTHR11596:SF5">
    <property type="entry name" value="ALKALINE PHOSPHATASE"/>
    <property type="match status" value="1"/>
</dbReference>
<evidence type="ECO:0000256" key="1">
    <source>
        <dbReference type="ARBA" id="ARBA00005984"/>
    </source>
</evidence>
<feature type="binding site" evidence="9">
    <location>
        <position position="156"/>
    </location>
    <ligand>
        <name>Mg(2+)</name>
        <dbReference type="ChEBI" id="CHEBI:18420"/>
    </ligand>
</feature>
<dbReference type="Proteomes" id="UP001149090">
    <property type="component" value="Unassembled WGS sequence"/>
</dbReference>
<evidence type="ECO:0000256" key="2">
    <source>
        <dbReference type="ARBA" id="ARBA00012647"/>
    </source>
</evidence>
<evidence type="ECO:0000256" key="8">
    <source>
        <dbReference type="PIRSR" id="PIRSR601952-1"/>
    </source>
</evidence>
<evidence type="ECO:0000256" key="10">
    <source>
        <dbReference type="RuleBase" id="RU003946"/>
    </source>
</evidence>
<evidence type="ECO:0000256" key="12">
    <source>
        <dbReference type="SAM" id="Phobius"/>
    </source>
</evidence>
<feature type="binding site" evidence="9">
    <location>
        <position position="158"/>
    </location>
    <ligand>
        <name>Mg(2+)</name>
        <dbReference type="ChEBI" id="CHEBI:18420"/>
    </ligand>
</feature>
<keyword evidence="3" id="KW-0597">Phosphoprotein</keyword>
<organism evidence="13 14">
    <name type="scientific">Anaeramoeba ignava</name>
    <name type="common">Anaerobic marine amoeba</name>
    <dbReference type="NCBI Taxonomy" id="1746090"/>
    <lineage>
        <taxon>Eukaryota</taxon>
        <taxon>Metamonada</taxon>
        <taxon>Anaeramoebidae</taxon>
        <taxon>Anaeramoeba</taxon>
    </lineage>
</organism>
<dbReference type="Pfam" id="PF00245">
    <property type="entry name" value="Alk_phosphatase"/>
    <property type="match status" value="1"/>
</dbReference>
<dbReference type="Gene3D" id="3.40.720.10">
    <property type="entry name" value="Alkaline Phosphatase, subunit A"/>
    <property type="match status" value="1"/>
</dbReference>
<feature type="active site" description="Phosphoserine intermediate" evidence="8">
    <location>
        <position position="105"/>
    </location>
</feature>
<dbReference type="SUPFAM" id="SSF53649">
    <property type="entry name" value="Alkaline phosphatase-like"/>
    <property type="match status" value="1"/>
</dbReference>
<dbReference type="PRINTS" id="PR00113">
    <property type="entry name" value="ALKPHPHTASE"/>
</dbReference>
<dbReference type="InterPro" id="IPR017850">
    <property type="entry name" value="Alkaline_phosphatase_core_sf"/>
</dbReference>
<evidence type="ECO:0000256" key="3">
    <source>
        <dbReference type="ARBA" id="ARBA00022553"/>
    </source>
</evidence>
<gene>
    <name evidence="13" type="ORF">M0811_13111</name>
</gene>
<comment type="similarity">
    <text evidence="1 10">Belongs to the alkaline phosphatase family.</text>
</comment>
<dbReference type="GO" id="GO:0046872">
    <property type="term" value="F:metal ion binding"/>
    <property type="evidence" value="ECO:0007669"/>
    <property type="project" value="UniProtKB-KW"/>
</dbReference>
<dbReference type="EMBL" id="JAPDFW010000131">
    <property type="protein sequence ID" value="KAJ5067241.1"/>
    <property type="molecule type" value="Genomic_DNA"/>
</dbReference>
<evidence type="ECO:0000256" key="9">
    <source>
        <dbReference type="PIRSR" id="PIRSR601952-2"/>
    </source>
</evidence>
<dbReference type="PROSITE" id="PS00123">
    <property type="entry name" value="ALKALINE_PHOSPHATASE"/>
    <property type="match status" value="1"/>
</dbReference>
<dbReference type="OMA" id="QIDLCAH"/>
<protein>
    <recommendedName>
        <fullName evidence="2 11">Alkaline phosphatase</fullName>
        <ecNumber evidence="2 11">3.1.3.1</ecNumber>
    </recommendedName>
</protein>
<comment type="cofactor">
    <cofactor evidence="9">
        <name>Zn(2+)</name>
        <dbReference type="ChEBI" id="CHEBI:29105"/>
    </cofactor>
    <text evidence="9">Binds 2 Zn(2+) ions.</text>
</comment>
<keyword evidence="4 9" id="KW-0479">Metal-binding</keyword>
<feature type="binding site" evidence="9">
    <location>
        <position position="444"/>
    </location>
    <ligand>
        <name>Zn(2+)</name>
        <dbReference type="ChEBI" id="CHEBI:29105"/>
        <label>2</label>
    </ligand>
</feature>
<dbReference type="PANTHER" id="PTHR11596">
    <property type="entry name" value="ALKALINE PHOSPHATASE"/>
    <property type="match status" value="1"/>
</dbReference>
<evidence type="ECO:0000256" key="6">
    <source>
        <dbReference type="ARBA" id="ARBA00022833"/>
    </source>
</evidence>
<feature type="binding site" evidence="9">
    <location>
        <position position="301"/>
    </location>
    <ligand>
        <name>Zn(2+)</name>
        <dbReference type="ChEBI" id="CHEBI:29105"/>
        <label>2</label>
    </ligand>
</feature>
<reference evidence="13" key="1">
    <citation type="submission" date="2022-10" db="EMBL/GenBank/DDBJ databases">
        <title>Novel sulphate-reducing endosymbionts in the free-living metamonad Anaeramoeba.</title>
        <authorList>
            <person name="Jerlstrom-Hultqvist J."/>
            <person name="Cepicka I."/>
            <person name="Gallot-Lavallee L."/>
            <person name="Salas-Leiva D."/>
            <person name="Curtis B.A."/>
            <person name="Zahonova K."/>
            <person name="Pipaliya S."/>
            <person name="Dacks J."/>
            <person name="Roger A.J."/>
        </authorList>
    </citation>
    <scope>NUCLEOTIDE SEQUENCE</scope>
    <source>
        <strain evidence="13">BMAN</strain>
    </source>
</reference>
<feature type="binding site" evidence="9">
    <location>
        <position position="341"/>
    </location>
    <ligand>
        <name>Zn(2+)</name>
        <dbReference type="ChEBI" id="CHEBI:29105"/>
        <label>2</label>
    </ligand>
</feature>
<comment type="catalytic activity">
    <reaction evidence="11">
        <text>a phosphate monoester + H2O = an alcohol + phosphate</text>
        <dbReference type="Rhea" id="RHEA:15017"/>
        <dbReference type="ChEBI" id="CHEBI:15377"/>
        <dbReference type="ChEBI" id="CHEBI:30879"/>
        <dbReference type="ChEBI" id="CHEBI:43474"/>
        <dbReference type="ChEBI" id="CHEBI:67140"/>
        <dbReference type="EC" id="3.1.3.1"/>
    </reaction>
</comment>
<evidence type="ECO:0000256" key="4">
    <source>
        <dbReference type="ARBA" id="ARBA00022723"/>
    </source>
</evidence>
<evidence type="ECO:0000313" key="13">
    <source>
        <dbReference type="EMBL" id="KAJ5067241.1"/>
    </source>
</evidence>
<comment type="caution">
    <text evidence="13">The sequence shown here is derived from an EMBL/GenBank/DDBJ whole genome shotgun (WGS) entry which is preliminary data.</text>
</comment>
<accession>A0A9Q0R5L0</accession>
<dbReference type="InterPro" id="IPR018299">
    <property type="entry name" value="Alkaline_phosphatase_AS"/>
</dbReference>
<feature type="binding site" evidence="9">
    <location>
        <position position="292"/>
    </location>
    <ligand>
        <name>Mg(2+)</name>
        <dbReference type="ChEBI" id="CHEBI:18420"/>
    </ligand>
</feature>
<dbReference type="EC" id="3.1.3.1" evidence="2 11"/>
<evidence type="ECO:0000256" key="7">
    <source>
        <dbReference type="ARBA" id="ARBA00022842"/>
    </source>
</evidence>
<feature type="binding site" evidence="9">
    <location>
        <position position="297"/>
    </location>
    <ligand>
        <name>Zn(2+)</name>
        <dbReference type="ChEBI" id="CHEBI:29105"/>
        <label>2</label>
    </ligand>
</feature>
<dbReference type="CDD" id="cd16012">
    <property type="entry name" value="ALP"/>
    <property type="match status" value="1"/>
</dbReference>
<dbReference type="AlphaFoldDB" id="A0A9Q0R5L0"/>
<dbReference type="SMART" id="SM00098">
    <property type="entry name" value="alkPPc"/>
    <property type="match status" value="1"/>
</dbReference>
<evidence type="ECO:0000256" key="11">
    <source>
        <dbReference type="RuleBase" id="RU003947"/>
    </source>
</evidence>
<keyword evidence="14" id="KW-1185">Reference proteome</keyword>
<feature type="binding site" evidence="9">
    <location>
        <position position="64"/>
    </location>
    <ligand>
        <name>Mg(2+)</name>
        <dbReference type="ChEBI" id="CHEBI:18420"/>
    </ligand>
</feature>
<keyword evidence="7 9" id="KW-0460">Magnesium</keyword>
<evidence type="ECO:0000256" key="5">
    <source>
        <dbReference type="ARBA" id="ARBA00022801"/>
    </source>
</evidence>
<dbReference type="GO" id="GO:0004035">
    <property type="term" value="F:alkaline phosphatase activity"/>
    <property type="evidence" value="ECO:0007669"/>
    <property type="project" value="UniProtKB-EC"/>
</dbReference>
<dbReference type="InterPro" id="IPR001952">
    <property type="entry name" value="Alkaline_phosphatase"/>
</dbReference>
<dbReference type="Gene3D" id="1.10.60.40">
    <property type="match status" value="1"/>
</dbReference>
<keyword evidence="6 9" id="KW-0862">Zinc</keyword>
<comment type="cofactor">
    <cofactor evidence="9">
        <name>Mg(2+)</name>
        <dbReference type="ChEBI" id="CHEBI:18420"/>
    </cofactor>
    <text evidence="9">Binds 1 Mg(2+) ion.</text>
</comment>
<feature type="binding site" evidence="9">
    <location>
        <position position="64"/>
    </location>
    <ligand>
        <name>Zn(2+)</name>
        <dbReference type="ChEBI" id="CHEBI:29105"/>
        <label>2</label>
    </ligand>
</feature>
<sequence>MQENKQLIKKTVLYTISIVIFIELMITFIVGITVLVIKNKNQTETIEITENKKFSKNVIMIIPDGFGISSQVLAREYEGVDFLPLDQIQKGNSHTKSASNLITDSAAGGTALSCGIKTDNGEIAMDPQGKPCLTLLEAAMIHSMATGIVVKSRLTHATPASFSAHQLSRSQELDIAVQQLNSDFGNIDVLFGGGRDMFIPVSMGGQRTDGRNLETEAEEKGYTVIHTSSELNNSNLSTPVLGLFQMEAYPYIIDRQNFTDPPTLESTSNRALQLLSQKAQQQDVYGFFLMIECSLIDFCAHQNDPACQVRETVQCNEVVKNMKNFIDSNQDDSLLVIVADHETGGLSLGSTVVLDGKNVSDYVYYPELLKSVNKSSYLMTELVYNNQSTFEEVLLNYANISNLTQSELDNLNWAVDSLSFDNLNHALSRVISQRAYLGWTTYAHTGVDVMIYAHGSHSEDFVGSMDNTDVAKNIANFLQFDLVKDRVFVENSEMSYYSTDSPKINDSFHP</sequence>
<keyword evidence="12" id="KW-1133">Transmembrane helix</keyword>
<keyword evidence="12" id="KW-0812">Transmembrane</keyword>
<feature type="binding site" evidence="9">
    <location>
        <position position="340"/>
    </location>
    <ligand>
        <name>Zn(2+)</name>
        <dbReference type="ChEBI" id="CHEBI:29105"/>
        <label>2</label>
    </ligand>
</feature>
<keyword evidence="12" id="KW-0472">Membrane</keyword>
<feature type="transmembrane region" description="Helical" evidence="12">
    <location>
        <begin position="12"/>
        <end position="37"/>
    </location>
</feature>
<dbReference type="OrthoDB" id="7392499at2759"/>
<proteinExistence type="inferred from homology"/>
<keyword evidence="5 11" id="KW-0378">Hydrolase</keyword>
<evidence type="ECO:0000313" key="14">
    <source>
        <dbReference type="Proteomes" id="UP001149090"/>
    </source>
</evidence>
<name>A0A9Q0R5L0_ANAIG</name>